<dbReference type="EMBL" id="CP035758">
    <property type="protein sequence ID" value="QBD82751.1"/>
    <property type="molecule type" value="Genomic_DNA"/>
</dbReference>
<organism evidence="1 2">
    <name type="scientific">Ktedonosporobacter rubrisoli</name>
    <dbReference type="NCBI Taxonomy" id="2509675"/>
    <lineage>
        <taxon>Bacteria</taxon>
        <taxon>Bacillati</taxon>
        <taxon>Chloroflexota</taxon>
        <taxon>Ktedonobacteria</taxon>
        <taxon>Ktedonobacterales</taxon>
        <taxon>Ktedonosporobacteraceae</taxon>
        <taxon>Ktedonosporobacter</taxon>
    </lineage>
</organism>
<gene>
    <name evidence="1" type="ORF">EPA93_45020</name>
</gene>
<reference evidence="1 2" key="1">
    <citation type="submission" date="2019-01" db="EMBL/GenBank/DDBJ databases">
        <title>Ktedonosporobacter rubrisoli SCAWS-G2.</title>
        <authorList>
            <person name="Huang Y."/>
            <person name="Yan B."/>
        </authorList>
    </citation>
    <scope>NUCLEOTIDE SEQUENCE [LARGE SCALE GENOMIC DNA]</scope>
    <source>
        <strain evidence="1 2">SCAWS-G2</strain>
    </source>
</reference>
<keyword evidence="2" id="KW-1185">Reference proteome</keyword>
<evidence type="ECO:0000313" key="2">
    <source>
        <dbReference type="Proteomes" id="UP000290365"/>
    </source>
</evidence>
<protein>
    <submittedName>
        <fullName evidence="1">Uncharacterized protein</fullName>
    </submittedName>
</protein>
<evidence type="ECO:0000313" key="1">
    <source>
        <dbReference type="EMBL" id="QBD82751.1"/>
    </source>
</evidence>
<dbReference type="AlphaFoldDB" id="A0A4V0Z0C6"/>
<proteinExistence type="predicted"/>
<dbReference type="Proteomes" id="UP000290365">
    <property type="component" value="Chromosome"/>
</dbReference>
<dbReference type="RefSeq" id="WP_129893820.1">
    <property type="nucleotide sequence ID" value="NZ_CP035758.1"/>
</dbReference>
<dbReference type="KEGG" id="kbs:EPA93_45020"/>
<sequence>MDEDILETCGEIVRQAEARLVEEQTGQTREEYLDILVQRRRLQEAVTFPLRVLSLMMLCHDPSHSLQALRICHLIWRRAQHEVMSSQIGDGRVGGVYPPIPLCRPAPVMS</sequence>
<accession>A0A4V0Z0C6</accession>
<name>A0A4V0Z0C6_KTERU</name>